<dbReference type="EMBL" id="MJEQ01037193">
    <property type="protein sequence ID" value="OIS96761.1"/>
    <property type="molecule type" value="Genomic_DNA"/>
</dbReference>
<organism evidence="1 2">
    <name type="scientific">Nicotiana attenuata</name>
    <name type="common">Coyote tobacco</name>
    <dbReference type="NCBI Taxonomy" id="49451"/>
    <lineage>
        <taxon>Eukaryota</taxon>
        <taxon>Viridiplantae</taxon>
        <taxon>Streptophyta</taxon>
        <taxon>Embryophyta</taxon>
        <taxon>Tracheophyta</taxon>
        <taxon>Spermatophyta</taxon>
        <taxon>Magnoliopsida</taxon>
        <taxon>eudicotyledons</taxon>
        <taxon>Gunneridae</taxon>
        <taxon>Pentapetalae</taxon>
        <taxon>asterids</taxon>
        <taxon>lamiids</taxon>
        <taxon>Solanales</taxon>
        <taxon>Solanaceae</taxon>
        <taxon>Nicotianoideae</taxon>
        <taxon>Nicotianeae</taxon>
        <taxon>Nicotiana</taxon>
    </lineage>
</organism>
<keyword evidence="2" id="KW-1185">Reference proteome</keyword>
<protein>
    <submittedName>
        <fullName evidence="1">Uncharacterized protein</fullName>
    </submittedName>
</protein>
<reference evidence="1" key="1">
    <citation type="submission" date="2016-11" db="EMBL/GenBank/DDBJ databases">
        <title>The genome of Nicotiana attenuata.</title>
        <authorList>
            <person name="Xu S."/>
            <person name="Brockmoeller T."/>
            <person name="Gaquerel E."/>
            <person name="Navarro A."/>
            <person name="Kuhl H."/>
            <person name="Gase K."/>
            <person name="Ling Z."/>
            <person name="Zhou W."/>
            <person name="Kreitzer C."/>
            <person name="Stanke M."/>
            <person name="Tang H."/>
            <person name="Lyons E."/>
            <person name="Pandey P."/>
            <person name="Pandey S.P."/>
            <person name="Timmermann B."/>
            <person name="Baldwin I.T."/>
        </authorList>
    </citation>
    <scope>NUCLEOTIDE SEQUENCE [LARGE SCALE GENOMIC DNA]</scope>
    <source>
        <strain evidence="1">UT</strain>
    </source>
</reference>
<accession>A0A1J6HWJ4</accession>
<name>A0A1J6HWJ4_NICAT</name>
<dbReference type="AlphaFoldDB" id="A0A1J6HWJ4"/>
<evidence type="ECO:0000313" key="1">
    <source>
        <dbReference type="EMBL" id="OIS96761.1"/>
    </source>
</evidence>
<comment type="caution">
    <text evidence="1">The sequence shown here is derived from an EMBL/GenBank/DDBJ whole genome shotgun (WGS) entry which is preliminary data.</text>
</comment>
<gene>
    <name evidence="1" type="ORF">A4A49_60663</name>
</gene>
<proteinExistence type="predicted"/>
<dbReference type="Gramene" id="OIS96761">
    <property type="protein sequence ID" value="OIS96761"/>
    <property type="gene ID" value="A4A49_60663"/>
</dbReference>
<sequence length="115" mass="12132">MKAFAEGSLDQCADVEKNLFGTGSNHANEIPVGITSPSSNLVEQETLVDIGNASKTEIDIPANFDYQNLFGAGSNHANEIPVGITSPSSNLVEQETLVDIGNAPKTEIDIPANFD</sequence>
<dbReference type="Proteomes" id="UP000187609">
    <property type="component" value="Unassembled WGS sequence"/>
</dbReference>
<evidence type="ECO:0000313" key="2">
    <source>
        <dbReference type="Proteomes" id="UP000187609"/>
    </source>
</evidence>